<evidence type="ECO:0000256" key="1">
    <source>
        <dbReference type="ARBA" id="ARBA00004245"/>
    </source>
</evidence>
<dbReference type="EMBL" id="REGN01005218">
    <property type="protein sequence ID" value="RNA14276.1"/>
    <property type="molecule type" value="Genomic_DNA"/>
</dbReference>
<evidence type="ECO:0000259" key="11">
    <source>
        <dbReference type="PROSITE" id="PS50021"/>
    </source>
</evidence>
<dbReference type="PROSITE" id="PS51230">
    <property type="entry name" value="EB1_C"/>
    <property type="match status" value="1"/>
</dbReference>
<reference evidence="13 14" key="1">
    <citation type="journal article" date="2018" name="Sci. Rep.">
        <title>Genomic signatures of local adaptation to the degree of environmental predictability in rotifers.</title>
        <authorList>
            <person name="Franch-Gras L."/>
            <person name="Hahn C."/>
            <person name="Garcia-Roger E.M."/>
            <person name="Carmona M.J."/>
            <person name="Serra M."/>
            <person name="Gomez A."/>
        </authorList>
    </citation>
    <scope>NUCLEOTIDE SEQUENCE [LARGE SCALE GENOMIC DNA]</scope>
    <source>
        <strain evidence="13">HYR1</strain>
    </source>
</reference>
<comment type="similarity">
    <text evidence="2">Belongs to the MAPRE family.</text>
</comment>
<evidence type="ECO:0000313" key="14">
    <source>
        <dbReference type="Proteomes" id="UP000276133"/>
    </source>
</evidence>
<gene>
    <name evidence="13" type="ORF">BpHYR1_036881</name>
</gene>
<keyword evidence="10" id="KW-0175">Coiled coil</keyword>
<dbReference type="InterPro" id="IPR036872">
    <property type="entry name" value="CH_dom_sf"/>
</dbReference>
<dbReference type="FunFam" id="1.20.5.1430:FF:000001">
    <property type="entry name" value="microtubule-associated protein RP/EB family member 1"/>
    <property type="match status" value="1"/>
</dbReference>
<evidence type="ECO:0000256" key="3">
    <source>
        <dbReference type="ARBA" id="ARBA00022490"/>
    </source>
</evidence>
<dbReference type="Pfam" id="PF03271">
    <property type="entry name" value="EB1"/>
    <property type="match status" value="1"/>
</dbReference>
<dbReference type="PANTHER" id="PTHR10623">
    <property type="entry name" value="MICROTUBULE-ASSOCIATED PROTEIN RP/EB FAMILY MEMBER"/>
    <property type="match status" value="1"/>
</dbReference>
<dbReference type="AlphaFoldDB" id="A0A3M7QSA6"/>
<dbReference type="InterPro" id="IPR004953">
    <property type="entry name" value="EB1_C"/>
</dbReference>
<evidence type="ECO:0000259" key="12">
    <source>
        <dbReference type="PROSITE" id="PS51230"/>
    </source>
</evidence>
<evidence type="ECO:0000313" key="13">
    <source>
        <dbReference type="EMBL" id="RNA14276.1"/>
    </source>
</evidence>
<evidence type="ECO:0000256" key="4">
    <source>
        <dbReference type="ARBA" id="ARBA00022618"/>
    </source>
</evidence>
<dbReference type="Proteomes" id="UP000276133">
    <property type="component" value="Unassembled WGS sequence"/>
</dbReference>
<dbReference type="InterPro" id="IPR036133">
    <property type="entry name" value="EB1_C_sf"/>
</dbReference>
<dbReference type="PROSITE" id="PS50021">
    <property type="entry name" value="CH"/>
    <property type="match status" value="1"/>
</dbReference>
<dbReference type="OrthoDB" id="2119228at2759"/>
<comment type="caution">
    <text evidence="13">The sequence shown here is derived from an EMBL/GenBank/DDBJ whole genome shotgun (WGS) entry which is preliminary data.</text>
</comment>
<accession>A0A3M7QSA6</accession>
<proteinExistence type="inferred from homology"/>
<name>A0A3M7QSA6_BRAPC</name>
<evidence type="ECO:0000256" key="7">
    <source>
        <dbReference type="ARBA" id="ARBA00023212"/>
    </source>
</evidence>
<keyword evidence="5 9" id="KW-0493">Microtubule</keyword>
<dbReference type="GO" id="GO:0051301">
    <property type="term" value="P:cell division"/>
    <property type="evidence" value="ECO:0007669"/>
    <property type="project" value="UniProtKB-KW"/>
</dbReference>
<dbReference type="InterPro" id="IPR027328">
    <property type="entry name" value="MAPRE"/>
</dbReference>
<evidence type="ECO:0000256" key="10">
    <source>
        <dbReference type="SAM" id="Coils"/>
    </source>
</evidence>
<keyword evidence="3" id="KW-0963">Cytoplasm</keyword>
<feature type="domain" description="Calponin-homology (CH)" evidence="11">
    <location>
        <begin position="14"/>
        <end position="146"/>
    </location>
</feature>
<keyword evidence="4" id="KW-0132">Cell division</keyword>
<organism evidence="13 14">
    <name type="scientific">Brachionus plicatilis</name>
    <name type="common">Marine rotifer</name>
    <name type="synonym">Brachionus muelleri</name>
    <dbReference type="NCBI Taxonomy" id="10195"/>
    <lineage>
        <taxon>Eukaryota</taxon>
        <taxon>Metazoa</taxon>
        <taxon>Spiralia</taxon>
        <taxon>Gnathifera</taxon>
        <taxon>Rotifera</taxon>
        <taxon>Eurotatoria</taxon>
        <taxon>Monogononta</taxon>
        <taxon>Pseudotrocha</taxon>
        <taxon>Ploima</taxon>
        <taxon>Brachionidae</taxon>
        <taxon>Brachionus</taxon>
    </lineage>
</organism>
<evidence type="ECO:0000256" key="6">
    <source>
        <dbReference type="ARBA" id="ARBA00022776"/>
    </source>
</evidence>
<keyword evidence="6" id="KW-0498">Mitosis</keyword>
<dbReference type="Gene3D" id="1.20.5.1430">
    <property type="match status" value="1"/>
</dbReference>
<dbReference type="InterPro" id="IPR001715">
    <property type="entry name" value="CH_dom"/>
</dbReference>
<comment type="subcellular location">
    <subcellularLocation>
        <location evidence="1">Cytoplasm</location>
        <location evidence="1">Cytoskeleton</location>
    </subcellularLocation>
</comment>
<evidence type="ECO:0000256" key="2">
    <source>
        <dbReference type="ARBA" id="ARBA00010729"/>
    </source>
</evidence>
<sequence>MAVNVYSTSVTSENLSRHEILNWINDTLRTNLTKVEELCTGSAYCQFMDMLFPGSIRMKKVKWDTKLEHEYINNYKCLQEGMKKVSIDKRAKIDAKLEHEFIQNFKMLQNCFKKCGVDKIIPVEKLVKGRFQDNFEFVQWFKKFFDANFDGKDYDPLAARDGLPLVASETKMHAAMAAKAKPLVAKPAPAAKVIQKPIKPAANTSKSSLHNTSNGNINQNNNVINVELQQENLRLLTENNEIKSTLEGLEKERDFYFGKLRDIEVLCQEYEADNLVVLKRILDVLYATADGFVAPDEGVDSADLIQNEHQAELEVNDEEEF</sequence>
<dbReference type="Pfam" id="PF00307">
    <property type="entry name" value="CH"/>
    <property type="match status" value="1"/>
</dbReference>
<feature type="domain" description="EB1 C-terminal" evidence="12">
    <location>
        <begin position="224"/>
        <end position="294"/>
    </location>
</feature>
<evidence type="ECO:0000256" key="9">
    <source>
        <dbReference type="PROSITE-ProRule" id="PRU00576"/>
    </source>
</evidence>
<evidence type="ECO:0000256" key="8">
    <source>
        <dbReference type="ARBA" id="ARBA00023306"/>
    </source>
</evidence>
<dbReference type="SUPFAM" id="SSF47576">
    <property type="entry name" value="Calponin-homology domain, CH-domain"/>
    <property type="match status" value="2"/>
</dbReference>
<dbReference type="Gene3D" id="1.10.418.10">
    <property type="entry name" value="Calponin-like domain"/>
    <property type="match status" value="2"/>
</dbReference>
<dbReference type="GO" id="GO:0008017">
    <property type="term" value="F:microtubule binding"/>
    <property type="evidence" value="ECO:0007669"/>
    <property type="project" value="InterPro"/>
</dbReference>
<protein>
    <submittedName>
        <fullName evidence="13">Microtubule-associated RP EB family member 1</fullName>
    </submittedName>
</protein>
<keyword evidence="8" id="KW-0131">Cell cycle</keyword>
<dbReference type="SUPFAM" id="SSF140612">
    <property type="entry name" value="EB1 dimerisation domain-like"/>
    <property type="match status" value="1"/>
</dbReference>
<keyword evidence="14" id="KW-1185">Reference proteome</keyword>
<feature type="coiled-coil region" evidence="10">
    <location>
        <begin position="225"/>
        <end position="252"/>
    </location>
</feature>
<evidence type="ECO:0000256" key="5">
    <source>
        <dbReference type="ARBA" id="ARBA00022701"/>
    </source>
</evidence>
<dbReference type="STRING" id="10195.A0A3M7QSA6"/>
<dbReference type="GO" id="GO:0005874">
    <property type="term" value="C:microtubule"/>
    <property type="evidence" value="ECO:0007669"/>
    <property type="project" value="UniProtKB-KW"/>
</dbReference>
<keyword evidence="7" id="KW-0206">Cytoskeleton</keyword>